<proteinExistence type="predicted"/>
<protein>
    <submittedName>
        <fullName evidence="1">Uncharacterized protein</fullName>
    </submittedName>
</protein>
<gene>
    <name evidence="1" type="ORF">QTG54_005295</name>
</gene>
<dbReference type="AlphaFoldDB" id="A0AAD9DFH2"/>
<accession>A0AAD9DFH2</accession>
<keyword evidence="2" id="KW-1185">Reference proteome</keyword>
<evidence type="ECO:0000313" key="1">
    <source>
        <dbReference type="EMBL" id="KAK1743698.1"/>
    </source>
</evidence>
<evidence type="ECO:0000313" key="2">
    <source>
        <dbReference type="Proteomes" id="UP001224775"/>
    </source>
</evidence>
<comment type="caution">
    <text evidence="1">The sequence shown here is derived from an EMBL/GenBank/DDBJ whole genome shotgun (WGS) entry which is preliminary data.</text>
</comment>
<dbReference type="EMBL" id="JATAAI010000008">
    <property type="protein sequence ID" value="KAK1743698.1"/>
    <property type="molecule type" value="Genomic_DNA"/>
</dbReference>
<dbReference type="Proteomes" id="UP001224775">
    <property type="component" value="Unassembled WGS sequence"/>
</dbReference>
<reference evidence="1" key="1">
    <citation type="submission" date="2023-06" db="EMBL/GenBank/DDBJ databases">
        <title>Survivors Of The Sea: Transcriptome response of Skeletonema marinoi to long-term dormancy.</title>
        <authorList>
            <person name="Pinder M.I.M."/>
            <person name="Kourtchenko O."/>
            <person name="Robertson E.K."/>
            <person name="Larsson T."/>
            <person name="Maumus F."/>
            <person name="Osuna-Cruz C.M."/>
            <person name="Vancaester E."/>
            <person name="Stenow R."/>
            <person name="Vandepoele K."/>
            <person name="Ploug H."/>
            <person name="Bruchert V."/>
            <person name="Godhe A."/>
            <person name="Topel M."/>
        </authorList>
    </citation>
    <scope>NUCLEOTIDE SEQUENCE</scope>
    <source>
        <strain evidence="1">R05AC</strain>
    </source>
</reference>
<sequence>MSSQSIPLSTDPLIVALFGLTGLHFFAPEEESTGSGCGDEADDGRAQCNQIDNGSLAVAVLQQKIANISSVIDGTRMISILYEVNWPWRIRSWSLQRKN</sequence>
<name>A0AAD9DFH2_9STRA</name>
<organism evidence="1 2">
    <name type="scientific">Skeletonema marinoi</name>
    <dbReference type="NCBI Taxonomy" id="267567"/>
    <lineage>
        <taxon>Eukaryota</taxon>
        <taxon>Sar</taxon>
        <taxon>Stramenopiles</taxon>
        <taxon>Ochrophyta</taxon>
        <taxon>Bacillariophyta</taxon>
        <taxon>Coscinodiscophyceae</taxon>
        <taxon>Thalassiosirophycidae</taxon>
        <taxon>Thalassiosirales</taxon>
        <taxon>Skeletonemataceae</taxon>
        <taxon>Skeletonema</taxon>
        <taxon>Skeletonema marinoi-dohrnii complex</taxon>
    </lineage>
</organism>